<dbReference type="OrthoDB" id="6362496at2759"/>
<dbReference type="Proteomes" id="UP000007798">
    <property type="component" value="Unassembled WGS sequence"/>
</dbReference>
<evidence type="ECO:0000313" key="4">
    <source>
        <dbReference type="Proteomes" id="UP000007798"/>
    </source>
</evidence>
<feature type="region of interest" description="Disordered" evidence="1">
    <location>
        <begin position="147"/>
        <end position="176"/>
    </location>
</feature>
<gene>
    <name evidence="3" type="primary">Dwil\GK11223</name>
    <name evidence="3" type="ORF">Dwil_GK11223</name>
</gene>
<dbReference type="HOGENOM" id="CLU_1148276_0_0_1"/>
<keyword evidence="2" id="KW-0472">Membrane</keyword>
<dbReference type="KEGG" id="dwi:6647080"/>
<dbReference type="eggNOG" id="ENOG502S3YA">
    <property type="taxonomic scope" value="Eukaryota"/>
</dbReference>
<evidence type="ECO:0000256" key="1">
    <source>
        <dbReference type="SAM" id="MobiDB-lite"/>
    </source>
</evidence>
<evidence type="ECO:0000313" key="3">
    <source>
        <dbReference type="EMBL" id="EDW81056.2"/>
    </source>
</evidence>
<dbReference type="EMBL" id="CH964232">
    <property type="protein sequence ID" value="EDW81056.2"/>
    <property type="molecule type" value="Genomic_DNA"/>
</dbReference>
<feature type="transmembrane region" description="Helical" evidence="2">
    <location>
        <begin position="267"/>
        <end position="290"/>
    </location>
</feature>
<feature type="transmembrane region" description="Helical" evidence="2">
    <location>
        <begin position="227"/>
        <end position="255"/>
    </location>
</feature>
<reference evidence="3 4" key="1">
    <citation type="journal article" date="2007" name="Nature">
        <title>Evolution of genes and genomes on the Drosophila phylogeny.</title>
        <authorList>
            <consortium name="Drosophila 12 Genomes Consortium"/>
            <person name="Clark A.G."/>
            <person name="Eisen M.B."/>
            <person name="Smith D.R."/>
            <person name="Bergman C.M."/>
            <person name="Oliver B."/>
            <person name="Markow T.A."/>
            <person name="Kaufman T.C."/>
            <person name="Kellis M."/>
            <person name="Gelbart W."/>
            <person name="Iyer V.N."/>
            <person name="Pollard D.A."/>
            <person name="Sackton T.B."/>
            <person name="Larracuente A.M."/>
            <person name="Singh N.D."/>
            <person name="Abad J.P."/>
            <person name="Abt D.N."/>
            <person name="Adryan B."/>
            <person name="Aguade M."/>
            <person name="Akashi H."/>
            <person name="Anderson W.W."/>
            <person name="Aquadro C.F."/>
            <person name="Ardell D.H."/>
            <person name="Arguello R."/>
            <person name="Artieri C.G."/>
            <person name="Barbash D.A."/>
            <person name="Barker D."/>
            <person name="Barsanti P."/>
            <person name="Batterham P."/>
            <person name="Batzoglou S."/>
            <person name="Begun D."/>
            <person name="Bhutkar A."/>
            <person name="Blanco E."/>
            <person name="Bosak S.A."/>
            <person name="Bradley R.K."/>
            <person name="Brand A.D."/>
            <person name="Brent M.R."/>
            <person name="Brooks A.N."/>
            <person name="Brown R.H."/>
            <person name="Butlin R.K."/>
            <person name="Caggese C."/>
            <person name="Calvi B.R."/>
            <person name="Bernardo de Carvalho A."/>
            <person name="Caspi A."/>
            <person name="Castrezana S."/>
            <person name="Celniker S.E."/>
            <person name="Chang J.L."/>
            <person name="Chapple C."/>
            <person name="Chatterji S."/>
            <person name="Chinwalla A."/>
            <person name="Civetta A."/>
            <person name="Clifton S.W."/>
            <person name="Comeron J.M."/>
            <person name="Costello J.C."/>
            <person name="Coyne J.A."/>
            <person name="Daub J."/>
            <person name="David R.G."/>
            <person name="Delcher A.L."/>
            <person name="Delehaunty K."/>
            <person name="Do C.B."/>
            <person name="Ebling H."/>
            <person name="Edwards K."/>
            <person name="Eickbush T."/>
            <person name="Evans J.D."/>
            <person name="Filipski A."/>
            <person name="Findeiss S."/>
            <person name="Freyhult E."/>
            <person name="Fulton L."/>
            <person name="Fulton R."/>
            <person name="Garcia A.C."/>
            <person name="Gardiner A."/>
            <person name="Garfield D.A."/>
            <person name="Garvin B.E."/>
            <person name="Gibson G."/>
            <person name="Gilbert D."/>
            <person name="Gnerre S."/>
            <person name="Godfrey J."/>
            <person name="Good R."/>
            <person name="Gotea V."/>
            <person name="Gravely B."/>
            <person name="Greenberg A.J."/>
            <person name="Griffiths-Jones S."/>
            <person name="Gross S."/>
            <person name="Guigo R."/>
            <person name="Gustafson E.A."/>
            <person name="Haerty W."/>
            <person name="Hahn M.W."/>
            <person name="Halligan D.L."/>
            <person name="Halpern A.L."/>
            <person name="Halter G.M."/>
            <person name="Han M.V."/>
            <person name="Heger A."/>
            <person name="Hillier L."/>
            <person name="Hinrichs A.S."/>
            <person name="Holmes I."/>
            <person name="Hoskins R.A."/>
            <person name="Hubisz M.J."/>
            <person name="Hultmark D."/>
            <person name="Huntley M.A."/>
            <person name="Jaffe D.B."/>
            <person name="Jagadeeshan S."/>
            <person name="Jeck W.R."/>
            <person name="Johnson J."/>
            <person name="Jones C.D."/>
            <person name="Jordan W.C."/>
            <person name="Karpen G.H."/>
            <person name="Kataoka E."/>
            <person name="Keightley P.D."/>
            <person name="Kheradpour P."/>
            <person name="Kirkness E.F."/>
            <person name="Koerich L.B."/>
            <person name="Kristiansen K."/>
            <person name="Kudrna D."/>
            <person name="Kulathinal R.J."/>
            <person name="Kumar S."/>
            <person name="Kwok R."/>
            <person name="Lander E."/>
            <person name="Langley C.H."/>
            <person name="Lapoint R."/>
            <person name="Lazzaro B.P."/>
            <person name="Lee S.J."/>
            <person name="Levesque L."/>
            <person name="Li R."/>
            <person name="Lin C.F."/>
            <person name="Lin M.F."/>
            <person name="Lindblad-Toh K."/>
            <person name="Llopart A."/>
            <person name="Long M."/>
            <person name="Low L."/>
            <person name="Lozovsky E."/>
            <person name="Lu J."/>
            <person name="Luo M."/>
            <person name="Machado C.A."/>
            <person name="Makalowski W."/>
            <person name="Marzo M."/>
            <person name="Matsuda M."/>
            <person name="Matzkin L."/>
            <person name="McAllister B."/>
            <person name="McBride C.S."/>
            <person name="McKernan B."/>
            <person name="McKernan K."/>
            <person name="Mendez-Lago M."/>
            <person name="Minx P."/>
            <person name="Mollenhauer M.U."/>
            <person name="Montooth K."/>
            <person name="Mount S.M."/>
            <person name="Mu X."/>
            <person name="Myers E."/>
            <person name="Negre B."/>
            <person name="Newfeld S."/>
            <person name="Nielsen R."/>
            <person name="Noor M.A."/>
            <person name="O'Grady P."/>
            <person name="Pachter L."/>
            <person name="Papaceit M."/>
            <person name="Parisi M.J."/>
            <person name="Parisi M."/>
            <person name="Parts L."/>
            <person name="Pedersen J.S."/>
            <person name="Pesole G."/>
            <person name="Phillippy A.M."/>
            <person name="Ponting C.P."/>
            <person name="Pop M."/>
            <person name="Porcelli D."/>
            <person name="Powell J.R."/>
            <person name="Prohaska S."/>
            <person name="Pruitt K."/>
            <person name="Puig M."/>
            <person name="Quesneville H."/>
            <person name="Ram K.R."/>
            <person name="Rand D."/>
            <person name="Rasmussen M.D."/>
            <person name="Reed L.K."/>
            <person name="Reenan R."/>
            <person name="Reily A."/>
            <person name="Remington K.A."/>
            <person name="Rieger T.T."/>
            <person name="Ritchie M.G."/>
            <person name="Robin C."/>
            <person name="Rogers Y.H."/>
            <person name="Rohde C."/>
            <person name="Rozas J."/>
            <person name="Rubenfield M.J."/>
            <person name="Ruiz A."/>
            <person name="Russo S."/>
            <person name="Salzberg S.L."/>
            <person name="Sanchez-Gracia A."/>
            <person name="Saranga D.J."/>
            <person name="Sato H."/>
            <person name="Schaeffer S.W."/>
            <person name="Schatz M.C."/>
            <person name="Schlenke T."/>
            <person name="Schwartz R."/>
            <person name="Segarra C."/>
            <person name="Singh R.S."/>
            <person name="Sirot L."/>
            <person name="Sirota M."/>
            <person name="Sisneros N.B."/>
            <person name="Smith C.D."/>
            <person name="Smith T.F."/>
            <person name="Spieth J."/>
            <person name="Stage D.E."/>
            <person name="Stark A."/>
            <person name="Stephan W."/>
            <person name="Strausberg R.L."/>
            <person name="Strempel S."/>
            <person name="Sturgill D."/>
            <person name="Sutton G."/>
            <person name="Sutton G.G."/>
            <person name="Tao W."/>
            <person name="Teichmann S."/>
            <person name="Tobari Y.N."/>
            <person name="Tomimura Y."/>
            <person name="Tsolas J.M."/>
            <person name="Valente V.L."/>
            <person name="Venter E."/>
            <person name="Venter J.C."/>
            <person name="Vicario S."/>
            <person name="Vieira F.G."/>
            <person name="Vilella A.J."/>
            <person name="Villasante A."/>
            <person name="Walenz B."/>
            <person name="Wang J."/>
            <person name="Wasserman M."/>
            <person name="Watts T."/>
            <person name="Wilson D."/>
            <person name="Wilson R.K."/>
            <person name="Wing R.A."/>
            <person name="Wolfner M.F."/>
            <person name="Wong A."/>
            <person name="Wong G.K."/>
            <person name="Wu C.I."/>
            <person name="Wu G."/>
            <person name="Yamamoto D."/>
            <person name="Yang H.P."/>
            <person name="Yang S.P."/>
            <person name="Yorke J.A."/>
            <person name="Yoshida K."/>
            <person name="Zdobnov E."/>
            <person name="Zhang P."/>
            <person name="Zhang Y."/>
            <person name="Zimin A.V."/>
            <person name="Baldwin J."/>
            <person name="Abdouelleil A."/>
            <person name="Abdulkadir J."/>
            <person name="Abebe A."/>
            <person name="Abera B."/>
            <person name="Abreu J."/>
            <person name="Acer S.C."/>
            <person name="Aftuck L."/>
            <person name="Alexander A."/>
            <person name="An P."/>
            <person name="Anderson E."/>
            <person name="Anderson S."/>
            <person name="Arachi H."/>
            <person name="Azer M."/>
            <person name="Bachantsang P."/>
            <person name="Barry A."/>
            <person name="Bayul T."/>
            <person name="Berlin A."/>
            <person name="Bessette D."/>
            <person name="Bloom T."/>
            <person name="Blye J."/>
            <person name="Boguslavskiy L."/>
            <person name="Bonnet C."/>
            <person name="Boukhgalter B."/>
            <person name="Bourzgui I."/>
            <person name="Brown A."/>
            <person name="Cahill P."/>
            <person name="Channer S."/>
            <person name="Cheshatsang Y."/>
            <person name="Chuda L."/>
            <person name="Citroen M."/>
            <person name="Collymore A."/>
            <person name="Cooke P."/>
            <person name="Costello M."/>
            <person name="D'Aco K."/>
            <person name="Daza R."/>
            <person name="De Haan G."/>
            <person name="DeGray S."/>
            <person name="DeMaso C."/>
            <person name="Dhargay N."/>
            <person name="Dooley K."/>
            <person name="Dooley E."/>
            <person name="Doricent M."/>
            <person name="Dorje P."/>
            <person name="Dorjee K."/>
            <person name="Dupes A."/>
            <person name="Elong R."/>
            <person name="Falk J."/>
            <person name="Farina A."/>
            <person name="Faro S."/>
            <person name="Ferguson D."/>
            <person name="Fisher S."/>
            <person name="Foley C.D."/>
            <person name="Franke A."/>
            <person name="Friedrich D."/>
            <person name="Gadbois L."/>
            <person name="Gearin G."/>
            <person name="Gearin C.R."/>
            <person name="Giannoukos G."/>
            <person name="Goode T."/>
            <person name="Graham J."/>
            <person name="Grandbois E."/>
            <person name="Grewal S."/>
            <person name="Gyaltsen K."/>
            <person name="Hafez N."/>
            <person name="Hagos B."/>
            <person name="Hall J."/>
            <person name="Henson C."/>
            <person name="Hollinger A."/>
            <person name="Honan T."/>
            <person name="Huard M.D."/>
            <person name="Hughes L."/>
            <person name="Hurhula B."/>
            <person name="Husby M.E."/>
            <person name="Kamat A."/>
            <person name="Kanga B."/>
            <person name="Kashin S."/>
            <person name="Khazanovich D."/>
            <person name="Kisner P."/>
            <person name="Lance K."/>
            <person name="Lara M."/>
            <person name="Lee W."/>
            <person name="Lennon N."/>
            <person name="Letendre F."/>
            <person name="LeVine R."/>
            <person name="Lipovsky A."/>
            <person name="Liu X."/>
            <person name="Liu J."/>
            <person name="Liu S."/>
            <person name="Lokyitsang T."/>
            <person name="Lokyitsang Y."/>
            <person name="Lubonja R."/>
            <person name="Lui A."/>
            <person name="MacDonald P."/>
            <person name="Magnisalis V."/>
            <person name="Maru K."/>
            <person name="Matthews C."/>
            <person name="McCusker W."/>
            <person name="McDonough S."/>
            <person name="Mehta T."/>
            <person name="Meldrim J."/>
            <person name="Meneus L."/>
            <person name="Mihai O."/>
            <person name="Mihalev A."/>
            <person name="Mihova T."/>
            <person name="Mittelman R."/>
            <person name="Mlenga V."/>
            <person name="Montmayeur A."/>
            <person name="Mulrain L."/>
            <person name="Navidi A."/>
            <person name="Naylor J."/>
            <person name="Negash T."/>
            <person name="Nguyen T."/>
            <person name="Nguyen N."/>
            <person name="Nicol R."/>
            <person name="Norbu C."/>
            <person name="Norbu N."/>
            <person name="Novod N."/>
            <person name="O'Neill B."/>
            <person name="Osman S."/>
            <person name="Markiewicz E."/>
            <person name="Oyono O.L."/>
            <person name="Patti C."/>
            <person name="Phunkhang P."/>
            <person name="Pierre F."/>
            <person name="Priest M."/>
            <person name="Raghuraman S."/>
            <person name="Rege F."/>
            <person name="Reyes R."/>
            <person name="Rise C."/>
            <person name="Rogov P."/>
            <person name="Ross K."/>
            <person name="Ryan E."/>
            <person name="Settipalli S."/>
            <person name="Shea T."/>
            <person name="Sherpa N."/>
            <person name="Shi L."/>
            <person name="Shih D."/>
            <person name="Sparrow T."/>
            <person name="Spaulding J."/>
            <person name="Stalker J."/>
            <person name="Stange-Thomann N."/>
            <person name="Stavropoulos S."/>
            <person name="Stone C."/>
            <person name="Strader C."/>
            <person name="Tesfaye S."/>
            <person name="Thomson T."/>
            <person name="Thoulutsang Y."/>
            <person name="Thoulutsang D."/>
            <person name="Topham K."/>
            <person name="Topping I."/>
            <person name="Tsamla T."/>
            <person name="Vassiliev H."/>
            <person name="Vo A."/>
            <person name="Wangchuk T."/>
            <person name="Wangdi T."/>
            <person name="Weiand M."/>
            <person name="Wilkinson J."/>
            <person name="Wilson A."/>
            <person name="Yadav S."/>
            <person name="Young G."/>
            <person name="Yu Q."/>
            <person name="Zembek L."/>
            <person name="Zhong D."/>
            <person name="Zimmer A."/>
            <person name="Zwirko Z."/>
            <person name="Jaffe D.B."/>
            <person name="Alvarez P."/>
            <person name="Brockman W."/>
            <person name="Butler J."/>
            <person name="Chin C."/>
            <person name="Gnerre S."/>
            <person name="Grabherr M."/>
            <person name="Kleber M."/>
            <person name="Mauceli E."/>
            <person name="MacCallum I."/>
        </authorList>
    </citation>
    <scope>NUCLEOTIDE SEQUENCE [LARGE SCALE GENOMIC DNA]</scope>
    <source>
        <strain evidence="4">Tucson 14030-0811.24</strain>
    </source>
</reference>
<feature type="compositionally biased region" description="Basic and acidic residues" evidence="1">
    <location>
        <begin position="162"/>
        <end position="176"/>
    </location>
</feature>
<protein>
    <submittedName>
        <fullName evidence="3">Uncharacterized protein</fullName>
    </submittedName>
</protein>
<name>B4NB92_DROWI</name>
<keyword evidence="2" id="KW-0812">Transmembrane</keyword>
<sequence>MDGEIVKVTSRTRFMTPEELSMQAVCKQLYRNQIFRGFYVERCFIQQIGDYRDVIALERGERELEKLLLKSAAQLQIFYQRIVPRMWIGISCTTSRQQQNQLETCILTELNDLAFGEYWFCIRTLRFRDEEVQYKIKMVRPVDSQESSRSRHSLSSISGRTLTDRTEPTVKENEKVDSANNSESYSNIGLSDFAALLSNWRESIKVTVYDFMANDVNKRNLVGVIRFLVLAIVGIVSGLVMGLRFIGIFAVRFLYELSRFTHTATPIVFKLIDFMNKLVGGFFILLTMVWKDLIVNRGKKPPLDENRPLPRLTYEPSRFEIRQRRSTHYNSISNFQ</sequence>
<organism evidence="3 4">
    <name type="scientific">Drosophila willistoni</name>
    <name type="common">Fruit fly</name>
    <dbReference type="NCBI Taxonomy" id="7260"/>
    <lineage>
        <taxon>Eukaryota</taxon>
        <taxon>Metazoa</taxon>
        <taxon>Ecdysozoa</taxon>
        <taxon>Arthropoda</taxon>
        <taxon>Hexapoda</taxon>
        <taxon>Insecta</taxon>
        <taxon>Pterygota</taxon>
        <taxon>Neoptera</taxon>
        <taxon>Endopterygota</taxon>
        <taxon>Diptera</taxon>
        <taxon>Brachycera</taxon>
        <taxon>Muscomorpha</taxon>
        <taxon>Ephydroidea</taxon>
        <taxon>Drosophilidae</taxon>
        <taxon>Drosophila</taxon>
        <taxon>Sophophora</taxon>
    </lineage>
</organism>
<keyword evidence="4" id="KW-1185">Reference proteome</keyword>
<evidence type="ECO:0000256" key="2">
    <source>
        <dbReference type="SAM" id="Phobius"/>
    </source>
</evidence>
<dbReference type="AlphaFoldDB" id="B4NB92"/>
<proteinExistence type="predicted"/>
<dbReference type="InParanoid" id="B4NB92"/>
<accession>B4NB92</accession>
<keyword evidence="2" id="KW-1133">Transmembrane helix</keyword>